<dbReference type="PANTHER" id="PTHR47690">
    <property type="entry name" value="GLUCOKINASE"/>
    <property type="match status" value="1"/>
</dbReference>
<protein>
    <submittedName>
        <fullName evidence="4">Glucokinase</fullName>
    </submittedName>
</protein>
<dbReference type="PANTHER" id="PTHR47690:SF1">
    <property type="entry name" value="GLUCOKINASE"/>
    <property type="match status" value="1"/>
</dbReference>
<dbReference type="SUPFAM" id="SSF53067">
    <property type="entry name" value="Actin-like ATPase domain"/>
    <property type="match status" value="1"/>
</dbReference>
<dbReference type="EMBL" id="JADQAZ010000001">
    <property type="protein sequence ID" value="MBT0956683.1"/>
    <property type="molecule type" value="Genomic_DNA"/>
</dbReference>
<evidence type="ECO:0000313" key="5">
    <source>
        <dbReference type="Proteomes" id="UP001315686"/>
    </source>
</evidence>
<dbReference type="GO" id="GO:0005829">
    <property type="term" value="C:cytosol"/>
    <property type="evidence" value="ECO:0007669"/>
    <property type="project" value="TreeGrafter"/>
</dbReference>
<dbReference type="InterPro" id="IPR043129">
    <property type="entry name" value="ATPase_NBD"/>
</dbReference>
<dbReference type="AlphaFoldDB" id="A0AAP2G3D4"/>
<reference evidence="4 5" key="1">
    <citation type="journal article" date="2021" name="Arch. Microbiol.">
        <title>Harenicola maris gen. nov., sp. nov. isolated from the Sea of Japan shallow sediments.</title>
        <authorList>
            <person name="Romanenko L.A."/>
            <person name="Kurilenko V.V."/>
            <person name="Chernysheva N.Y."/>
            <person name="Tekutyeva L.A."/>
            <person name="Velansky P.V."/>
            <person name="Svetashev V.I."/>
            <person name="Isaeva M.P."/>
        </authorList>
    </citation>
    <scope>NUCLEOTIDE SEQUENCE [LARGE SCALE GENOMIC DNA]</scope>
    <source>
        <strain evidence="4 5">KMM 3653</strain>
    </source>
</reference>
<dbReference type="Pfam" id="PF02685">
    <property type="entry name" value="Glucokinase"/>
    <property type="match status" value="1"/>
</dbReference>
<dbReference type="GO" id="GO:0006096">
    <property type="term" value="P:glycolytic process"/>
    <property type="evidence" value="ECO:0007669"/>
    <property type="project" value="InterPro"/>
</dbReference>
<evidence type="ECO:0000313" key="4">
    <source>
        <dbReference type="EMBL" id="MBT0956683.1"/>
    </source>
</evidence>
<dbReference type="InterPro" id="IPR050201">
    <property type="entry name" value="Bacterial_glucokinase"/>
</dbReference>
<dbReference type="InterPro" id="IPR003836">
    <property type="entry name" value="Glucokinase"/>
</dbReference>
<accession>A0AAP2G3D4</accession>
<keyword evidence="1" id="KW-0808">Transferase</keyword>
<dbReference type="RefSeq" id="WP_327792878.1">
    <property type="nucleotide sequence ID" value="NZ_JADQAZ010000001.1"/>
</dbReference>
<dbReference type="Gene3D" id="3.40.367.20">
    <property type="match status" value="1"/>
</dbReference>
<sequence>MTGLIADIGGTNTRVALCDQGHLNRASIRRFANADYPGLEPILKAYLAETGAAPSGAVIDVAGPVENGAARLTNRDWSFSESGIAKTSGAKTVRLINDMQAVGHAFGHVAQADLTPIHAGEPQPGGTGMIVNAGTGFNAALITGTGANRIVPPSESGHISLPVTNPAELALADTLRESHGFASVEEILTGRGLEALHAWRTSAPSPAAAKVVEAATAGDPAALETTQKFLEFLGRVTGDLALIHLPYGGIWVVGGVARALSPFFGPRFLAACHDKGRFSALTARFPIHMVTDDYAALTGCAAYLAAIEG</sequence>
<evidence type="ECO:0000256" key="2">
    <source>
        <dbReference type="ARBA" id="ARBA00022777"/>
    </source>
</evidence>
<gene>
    <name evidence="4" type="ORF">IV417_04745</name>
</gene>
<dbReference type="GO" id="GO:0004340">
    <property type="term" value="F:glucokinase activity"/>
    <property type="evidence" value="ECO:0007669"/>
    <property type="project" value="InterPro"/>
</dbReference>
<dbReference type="GO" id="GO:0005536">
    <property type="term" value="F:D-glucose binding"/>
    <property type="evidence" value="ECO:0007669"/>
    <property type="project" value="InterPro"/>
</dbReference>
<name>A0AAP2G3D4_9RHOB</name>
<evidence type="ECO:0000256" key="1">
    <source>
        <dbReference type="ARBA" id="ARBA00022679"/>
    </source>
</evidence>
<organism evidence="4 5">
    <name type="scientific">Harenicola maris</name>
    <dbReference type="NCBI Taxonomy" id="2841044"/>
    <lineage>
        <taxon>Bacteria</taxon>
        <taxon>Pseudomonadati</taxon>
        <taxon>Pseudomonadota</taxon>
        <taxon>Alphaproteobacteria</taxon>
        <taxon>Rhodobacterales</taxon>
        <taxon>Paracoccaceae</taxon>
        <taxon>Harenicola</taxon>
    </lineage>
</organism>
<dbReference type="CDD" id="cd24008">
    <property type="entry name" value="ASKHA_NBD_GLK"/>
    <property type="match status" value="1"/>
</dbReference>
<dbReference type="Proteomes" id="UP001315686">
    <property type="component" value="Unassembled WGS sequence"/>
</dbReference>
<proteinExistence type="inferred from homology"/>
<evidence type="ECO:0000256" key="3">
    <source>
        <dbReference type="RuleBase" id="RU004046"/>
    </source>
</evidence>
<comment type="similarity">
    <text evidence="3">Belongs to the bacterial glucokinase family.</text>
</comment>
<dbReference type="GO" id="GO:0005524">
    <property type="term" value="F:ATP binding"/>
    <property type="evidence" value="ECO:0007669"/>
    <property type="project" value="InterPro"/>
</dbReference>
<comment type="caution">
    <text evidence="4">The sequence shown here is derived from an EMBL/GenBank/DDBJ whole genome shotgun (WGS) entry which is preliminary data.</text>
</comment>
<dbReference type="Gene3D" id="3.30.420.40">
    <property type="match status" value="1"/>
</dbReference>
<keyword evidence="2" id="KW-0418">Kinase</keyword>
<keyword evidence="5" id="KW-1185">Reference proteome</keyword>